<reference evidence="2 3" key="1">
    <citation type="submission" date="2016-01" db="EMBL/GenBank/DDBJ databases">
        <title>The new phylogeny of the genus Mycobacterium.</title>
        <authorList>
            <person name="Tarcisio F."/>
            <person name="Conor M."/>
            <person name="Antonella G."/>
            <person name="Elisabetta G."/>
            <person name="Giulia F.S."/>
            <person name="Sara T."/>
            <person name="Anna F."/>
            <person name="Clotilde B."/>
            <person name="Roberto B."/>
            <person name="Veronica D.S."/>
            <person name="Fabio R."/>
            <person name="Monica P."/>
            <person name="Olivier J."/>
            <person name="Enrico T."/>
            <person name="Nicola S."/>
        </authorList>
    </citation>
    <scope>NUCLEOTIDE SEQUENCE [LARGE SCALE GENOMIC DNA]</scope>
    <source>
        <strain evidence="2 3">DSM 44616</strain>
    </source>
</reference>
<dbReference type="InterPro" id="IPR019587">
    <property type="entry name" value="Polyketide_cyclase/dehydratase"/>
</dbReference>
<dbReference type="OrthoDB" id="6624781at2"/>
<organism evidence="1">
    <name type="scientific">Mycobacterium saskatchewanense</name>
    <dbReference type="NCBI Taxonomy" id="220927"/>
    <lineage>
        <taxon>Bacteria</taxon>
        <taxon>Bacillati</taxon>
        <taxon>Actinomycetota</taxon>
        <taxon>Actinomycetes</taxon>
        <taxon>Mycobacteriales</taxon>
        <taxon>Mycobacteriaceae</taxon>
        <taxon>Mycobacterium</taxon>
        <taxon>Mycobacterium simiae complex</taxon>
    </lineage>
</organism>
<reference evidence="1" key="2">
    <citation type="journal article" date="2019" name="Emerg. Microbes Infect.">
        <title>Comprehensive subspecies identification of 175 nontuberculous mycobacteria species based on 7547 genomic profiles.</title>
        <authorList>
            <person name="Matsumoto Y."/>
            <person name="Kinjo T."/>
            <person name="Motooka D."/>
            <person name="Nabeya D."/>
            <person name="Jung N."/>
            <person name="Uechi K."/>
            <person name="Horii T."/>
            <person name="Iida T."/>
            <person name="Fujita J."/>
            <person name="Nakamura S."/>
        </authorList>
    </citation>
    <scope>NUCLEOTIDE SEQUENCE [LARGE SCALE GENOMIC DNA]</scope>
    <source>
        <strain evidence="1">JCM 13016</strain>
    </source>
</reference>
<dbReference type="Gene3D" id="3.30.530.20">
    <property type="match status" value="1"/>
</dbReference>
<dbReference type="InterPro" id="IPR023393">
    <property type="entry name" value="START-like_dom_sf"/>
</dbReference>
<dbReference type="EMBL" id="AP022573">
    <property type="protein sequence ID" value="BBX64397.1"/>
    <property type="molecule type" value="Genomic_DNA"/>
</dbReference>
<keyword evidence="3" id="KW-1185">Reference proteome</keyword>
<gene>
    <name evidence="2" type="ORF">AWC23_22500</name>
    <name evidence="1" type="ORF">MSAS_35710</name>
</gene>
<dbReference type="SUPFAM" id="SSF55961">
    <property type="entry name" value="Bet v1-like"/>
    <property type="match status" value="1"/>
</dbReference>
<dbReference type="STRING" id="220927.AWC23_22500"/>
<dbReference type="Pfam" id="PF10604">
    <property type="entry name" value="Polyketide_cyc2"/>
    <property type="match status" value="1"/>
</dbReference>
<dbReference type="Proteomes" id="UP000193387">
    <property type="component" value="Unassembled WGS sequence"/>
</dbReference>
<dbReference type="GO" id="GO:0016740">
    <property type="term" value="F:transferase activity"/>
    <property type="evidence" value="ECO:0007669"/>
    <property type="project" value="UniProtKB-KW"/>
</dbReference>
<reference evidence="1" key="3">
    <citation type="submission" date="2020-02" db="EMBL/GenBank/DDBJ databases">
        <authorList>
            <person name="Matsumoto Y."/>
            <person name="Motooka D."/>
            <person name="Nakamura S."/>
        </authorList>
    </citation>
    <scope>NUCLEOTIDE SEQUENCE</scope>
    <source>
        <strain evidence="1">JCM 13016</strain>
    </source>
</reference>
<dbReference type="KEGG" id="msak:MSAS_35710"/>
<dbReference type="RefSeq" id="WP_085257770.1">
    <property type="nucleotide sequence ID" value="NZ_AP022573.1"/>
</dbReference>
<evidence type="ECO:0000313" key="1">
    <source>
        <dbReference type="EMBL" id="BBX64397.1"/>
    </source>
</evidence>
<evidence type="ECO:0000313" key="2">
    <source>
        <dbReference type="EMBL" id="ORW67700.1"/>
    </source>
</evidence>
<protein>
    <submittedName>
        <fullName evidence="2">Dimethyladenosine transferase</fullName>
    </submittedName>
</protein>
<keyword evidence="2" id="KW-0808">Transferase</keyword>
<dbReference type="AlphaFoldDB" id="A0A1X2BVN4"/>
<evidence type="ECO:0000313" key="3">
    <source>
        <dbReference type="Proteomes" id="UP000193387"/>
    </source>
</evidence>
<accession>A0A1X2BVN4</accession>
<dbReference type="EMBL" id="LQPR01000057">
    <property type="protein sequence ID" value="ORW67700.1"/>
    <property type="molecule type" value="Genomic_DNA"/>
</dbReference>
<sequence>MTVTVVDAGPRRVSRSVEVAAPAAELYALVADPRRHPELDGSGTVRGNIKAPAKLVVGSKFSTKMKMFGLPYRITSTVTALEPDRVVEWRHPVGHRWRWEFEPLSPALTRVTETFDYRDAGAIKNTLRYYERIGAKRANAAGIEATLARLRGRYTAR</sequence>
<name>A0A1X2BVN4_9MYCO</name>
<proteinExistence type="predicted"/>
<dbReference type="CDD" id="cd07825">
    <property type="entry name" value="SRPBCC_7"/>
    <property type="match status" value="1"/>
</dbReference>